<comment type="caution">
    <text evidence="1">The sequence shown here is derived from an EMBL/GenBank/DDBJ whole genome shotgun (WGS) entry which is preliminary data.</text>
</comment>
<dbReference type="RefSeq" id="WP_182922137.1">
    <property type="nucleotide sequence ID" value="NZ_WNXD01000001.1"/>
</dbReference>
<protein>
    <submittedName>
        <fullName evidence="1">Uncharacterized protein</fullName>
    </submittedName>
</protein>
<reference evidence="1" key="1">
    <citation type="submission" date="2019-11" db="EMBL/GenBank/DDBJ databases">
        <title>Description of Pedobacter sp. LMG 31464T.</title>
        <authorList>
            <person name="Carlier A."/>
            <person name="Qi S."/>
            <person name="Vandamme P."/>
        </authorList>
    </citation>
    <scope>NUCLEOTIDE SEQUENCE</scope>
    <source>
        <strain evidence="1">LMG 31464</strain>
    </source>
</reference>
<dbReference type="AlphaFoldDB" id="A0A923DZV1"/>
<organism evidence="1 2">
    <name type="scientific">Pedobacter planticolens</name>
    <dbReference type="NCBI Taxonomy" id="2679964"/>
    <lineage>
        <taxon>Bacteria</taxon>
        <taxon>Pseudomonadati</taxon>
        <taxon>Bacteroidota</taxon>
        <taxon>Sphingobacteriia</taxon>
        <taxon>Sphingobacteriales</taxon>
        <taxon>Sphingobacteriaceae</taxon>
        <taxon>Pedobacter</taxon>
    </lineage>
</organism>
<sequence length="206" mass="22215">MKISKLILNYQRFGDAKLDQKAQAVIVALTGNANFGVITATLADFIIVASDFATALTASSSRDRVAVSLKNDAREALLNSLRLMGMNIEAMAEGNRSKLVSSGFDLATESDNAVSLSPPQEFALADGMSPGEVKFSVKAVENAKSYIFEYTEEPLTLESSWISKGSSKREYTFVNLPSGKRIYGRAIAIGTRGQEGTTSVLTRMVQ</sequence>
<proteinExistence type="predicted"/>
<evidence type="ECO:0000313" key="2">
    <source>
        <dbReference type="Proteomes" id="UP000601055"/>
    </source>
</evidence>
<evidence type="ECO:0000313" key="1">
    <source>
        <dbReference type="EMBL" id="MBB2145488.1"/>
    </source>
</evidence>
<keyword evidence="2" id="KW-1185">Reference proteome</keyword>
<dbReference type="EMBL" id="WNXD01000001">
    <property type="protein sequence ID" value="MBB2145488.1"/>
    <property type="molecule type" value="Genomic_DNA"/>
</dbReference>
<dbReference type="Proteomes" id="UP000601055">
    <property type="component" value="Unassembled WGS sequence"/>
</dbReference>
<name>A0A923DZV1_9SPHI</name>
<accession>A0A923DZV1</accession>
<gene>
    <name evidence="1" type="ORF">GM921_08340</name>
</gene>